<protein>
    <recommendedName>
        <fullName evidence="6 7">Octanoyltransferase</fullName>
        <ecNumber evidence="6 7">2.3.1.181</ecNumber>
    </recommendedName>
    <alternativeName>
        <fullName evidence="6">Lipoate-protein ligase B</fullName>
    </alternativeName>
    <alternativeName>
        <fullName evidence="6">Lipoyl/octanoyl transferase</fullName>
    </alternativeName>
    <alternativeName>
        <fullName evidence="6">Octanoyl-[acyl-carrier-protein]-protein N-octanoyltransferase</fullName>
    </alternativeName>
</protein>
<dbReference type="STRING" id="659014.SAMN04487996_10685"/>
<comment type="catalytic activity">
    <reaction evidence="6 7">
        <text>octanoyl-[ACP] + L-lysyl-[protein] = N(6)-octanoyl-L-lysyl-[protein] + holo-[ACP] + H(+)</text>
        <dbReference type="Rhea" id="RHEA:17665"/>
        <dbReference type="Rhea" id="RHEA-COMP:9636"/>
        <dbReference type="Rhea" id="RHEA-COMP:9685"/>
        <dbReference type="Rhea" id="RHEA-COMP:9752"/>
        <dbReference type="Rhea" id="RHEA-COMP:9928"/>
        <dbReference type="ChEBI" id="CHEBI:15378"/>
        <dbReference type="ChEBI" id="CHEBI:29969"/>
        <dbReference type="ChEBI" id="CHEBI:64479"/>
        <dbReference type="ChEBI" id="CHEBI:78463"/>
        <dbReference type="ChEBI" id="CHEBI:78809"/>
        <dbReference type="EC" id="2.3.1.181"/>
    </reaction>
</comment>
<evidence type="ECO:0000256" key="1">
    <source>
        <dbReference type="ARBA" id="ARBA00004821"/>
    </source>
</evidence>
<dbReference type="Pfam" id="PF21948">
    <property type="entry name" value="LplA-B_cat"/>
    <property type="match status" value="1"/>
</dbReference>
<name>A0A1G7EJ31_9BACT</name>
<reference evidence="13" key="1">
    <citation type="submission" date="2016-10" db="EMBL/GenBank/DDBJ databases">
        <authorList>
            <person name="Varghese N."/>
            <person name="Submissions S."/>
        </authorList>
    </citation>
    <scope>NUCLEOTIDE SEQUENCE [LARGE SCALE GENOMIC DNA]</scope>
    <source>
        <strain evidence="13">DSM 25329</strain>
    </source>
</reference>
<keyword evidence="3 6" id="KW-0808">Transferase</keyword>
<dbReference type="FunFam" id="3.30.930.10:FF:000035">
    <property type="entry name" value="Putative lipoyltransferase 2, mitochondrial"/>
    <property type="match status" value="1"/>
</dbReference>
<dbReference type="GO" id="GO:0033819">
    <property type="term" value="F:lipoyl(octanoyl) transferase activity"/>
    <property type="evidence" value="ECO:0007669"/>
    <property type="project" value="UniProtKB-EC"/>
</dbReference>
<feature type="binding site" evidence="6 9">
    <location>
        <begin position="167"/>
        <end position="169"/>
    </location>
    <ligand>
        <name>substrate</name>
    </ligand>
</feature>
<dbReference type="AlphaFoldDB" id="A0A1G7EJ31"/>
<dbReference type="Gene3D" id="3.30.930.10">
    <property type="entry name" value="Bira Bifunctional Protein, Domain 2"/>
    <property type="match status" value="1"/>
</dbReference>
<dbReference type="GO" id="GO:0005737">
    <property type="term" value="C:cytoplasm"/>
    <property type="evidence" value="ECO:0007669"/>
    <property type="project" value="UniProtKB-SubCell"/>
</dbReference>
<feature type="domain" description="BPL/LPL catalytic" evidence="11">
    <location>
        <begin position="49"/>
        <end position="237"/>
    </location>
</feature>
<dbReference type="PANTHER" id="PTHR10993:SF12">
    <property type="entry name" value="OCTANOYLTRANSFERASE"/>
    <property type="match status" value="1"/>
</dbReference>
<dbReference type="PIRSF" id="PIRSF016262">
    <property type="entry name" value="LPLase"/>
    <property type="match status" value="1"/>
</dbReference>
<gene>
    <name evidence="6" type="primary">lipB</name>
    <name evidence="12" type="ORF">SAMN04487996_10685</name>
</gene>
<keyword evidence="4 6" id="KW-0012">Acyltransferase</keyword>
<dbReference type="NCBIfam" id="NF010925">
    <property type="entry name" value="PRK14345.1"/>
    <property type="match status" value="1"/>
</dbReference>
<dbReference type="EC" id="2.3.1.181" evidence="6 7"/>
<evidence type="ECO:0000256" key="5">
    <source>
        <dbReference type="ARBA" id="ARBA00024732"/>
    </source>
</evidence>
<evidence type="ECO:0000256" key="4">
    <source>
        <dbReference type="ARBA" id="ARBA00023315"/>
    </source>
</evidence>
<dbReference type="InterPro" id="IPR020605">
    <property type="entry name" value="Octanoyltransferase_CS"/>
</dbReference>
<dbReference type="EMBL" id="FNAN01000006">
    <property type="protein sequence ID" value="SDE63661.1"/>
    <property type="molecule type" value="Genomic_DNA"/>
</dbReference>
<evidence type="ECO:0000256" key="8">
    <source>
        <dbReference type="PIRSR" id="PIRSR016262-1"/>
    </source>
</evidence>
<feature type="active site" description="Acyl-thioester intermediate" evidence="6 8">
    <location>
        <position position="198"/>
    </location>
</feature>
<comment type="similarity">
    <text evidence="6 7">Belongs to the LipB family.</text>
</comment>
<dbReference type="PROSITE" id="PS51733">
    <property type="entry name" value="BPL_LPL_CATALYTIC"/>
    <property type="match status" value="1"/>
</dbReference>
<feature type="binding site" evidence="6 9">
    <location>
        <begin position="94"/>
        <end position="101"/>
    </location>
    <ligand>
        <name>substrate</name>
    </ligand>
</feature>
<dbReference type="Proteomes" id="UP000198748">
    <property type="component" value="Unassembled WGS sequence"/>
</dbReference>
<dbReference type="UniPathway" id="UPA00538">
    <property type="reaction ID" value="UER00592"/>
</dbReference>
<comment type="pathway">
    <text evidence="1 6 7">Protein modification; protein lipoylation via endogenous pathway; protein N(6)-(lipoyl)lysine from octanoyl-[acyl-carrier-protein]: step 1/2.</text>
</comment>
<evidence type="ECO:0000256" key="6">
    <source>
        <dbReference type="HAMAP-Rule" id="MF_00013"/>
    </source>
</evidence>
<dbReference type="InterPro" id="IPR000544">
    <property type="entry name" value="Octanoyltransferase"/>
</dbReference>
<dbReference type="RefSeq" id="WP_090149145.1">
    <property type="nucleotide sequence ID" value="NZ_FNAN01000006.1"/>
</dbReference>
<evidence type="ECO:0000313" key="12">
    <source>
        <dbReference type="EMBL" id="SDE63661.1"/>
    </source>
</evidence>
<dbReference type="NCBIfam" id="TIGR00214">
    <property type="entry name" value="lipB"/>
    <property type="match status" value="1"/>
</dbReference>
<evidence type="ECO:0000256" key="7">
    <source>
        <dbReference type="PIRNR" id="PIRNR016262"/>
    </source>
</evidence>
<evidence type="ECO:0000256" key="10">
    <source>
        <dbReference type="PIRSR" id="PIRSR016262-3"/>
    </source>
</evidence>
<evidence type="ECO:0000256" key="9">
    <source>
        <dbReference type="PIRSR" id="PIRSR016262-2"/>
    </source>
</evidence>
<feature type="binding site" evidence="6 9">
    <location>
        <begin position="180"/>
        <end position="182"/>
    </location>
    <ligand>
        <name>substrate</name>
    </ligand>
</feature>
<dbReference type="SUPFAM" id="SSF55681">
    <property type="entry name" value="Class II aaRS and biotin synthetases"/>
    <property type="match status" value="1"/>
</dbReference>
<feature type="site" description="Lowers pKa of active site Cys" evidence="6 10">
    <location>
        <position position="164"/>
    </location>
</feature>
<proteinExistence type="inferred from homology"/>
<dbReference type="InterPro" id="IPR045864">
    <property type="entry name" value="aa-tRNA-synth_II/BPL/LPL"/>
</dbReference>
<accession>A0A1G7EJ31</accession>
<evidence type="ECO:0000313" key="13">
    <source>
        <dbReference type="Proteomes" id="UP000198748"/>
    </source>
</evidence>
<evidence type="ECO:0000259" key="11">
    <source>
        <dbReference type="PROSITE" id="PS51733"/>
    </source>
</evidence>
<dbReference type="InterPro" id="IPR004143">
    <property type="entry name" value="BPL_LPL_catalytic"/>
</dbReference>
<dbReference type="OrthoDB" id="9787061at2"/>
<comment type="function">
    <text evidence="5 6 7">Catalyzes the transfer of endogenously produced octanoic acid from octanoyl-acyl-carrier-protein onto the lipoyl domains of lipoate-dependent enzymes. Lipoyl-ACP can also act as a substrate although octanoyl-ACP is likely to be the physiological substrate.</text>
</comment>
<evidence type="ECO:0000256" key="3">
    <source>
        <dbReference type="ARBA" id="ARBA00022679"/>
    </source>
</evidence>
<dbReference type="HAMAP" id="MF_00013">
    <property type="entry name" value="LipB"/>
    <property type="match status" value="1"/>
</dbReference>
<sequence>MNTLINKKVAFRDLGLIDYQEAWDYQEKIFAETLAIKTQNRGLSEVNQQLTPNFLLFCQHPHVYTLGKSGKPDHLLLAEEDLASKQAKYYKINRGGDITYHGPGQIVGYPILDLDNFFTDIHVYMRTLEEAIILTLAEYNVQAGRIAGLTGVWIDFEEQQNPRKICALGVKASRWVTMHGFALNVNTDLSYFGNIVPCGIDDKAVTSLAAELGKEVNLEEVSVKLKNHLAQLFSMELEVA</sequence>
<dbReference type="GO" id="GO:0009249">
    <property type="term" value="P:protein lipoylation"/>
    <property type="evidence" value="ECO:0007669"/>
    <property type="project" value="InterPro"/>
</dbReference>
<dbReference type="PROSITE" id="PS01313">
    <property type="entry name" value="LIPB"/>
    <property type="match status" value="1"/>
</dbReference>
<comment type="miscellaneous">
    <text evidence="6">In the reaction, the free carboxyl group of octanoic acid is attached via an amide linkage to the epsilon-amino group of a specific lysine residue of lipoyl domains of lipoate-dependent enzymes.</text>
</comment>
<keyword evidence="13" id="KW-1185">Reference proteome</keyword>
<dbReference type="CDD" id="cd16444">
    <property type="entry name" value="LipB"/>
    <property type="match status" value="1"/>
</dbReference>
<organism evidence="12 13">
    <name type="scientific">Dyadobacter soli</name>
    <dbReference type="NCBI Taxonomy" id="659014"/>
    <lineage>
        <taxon>Bacteria</taxon>
        <taxon>Pseudomonadati</taxon>
        <taxon>Bacteroidota</taxon>
        <taxon>Cytophagia</taxon>
        <taxon>Cytophagales</taxon>
        <taxon>Spirosomataceae</taxon>
        <taxon>Dyadobacter</taxon>
    </lineage>
</organism>
<evidence type="ECO:0000256" key="2">
    <source>
        <dbReference type="ARBA" id="ARBA00022490"/>
    </source>
</evidence>
<keyword evidence="2 6" id="KW-0963">Cytoplasm</keyword>
<dbReference type="PANTHER" id="PTHR10993">
    <property type="entry name" value="OCTANOYLTRANSFERASE"/>
    <property type="match status" value="1"/>
</dbReference>
<comment type="subcellular location">
    <subcellularLocation>
        <location evidence="6">Cytoplasm</location>
    </subcellularLocation>
</comment>